<dbReference type="Proteomes" id="UP000077245">
    <property type="component" value="Unassembled WGS sequence"/>
</dbReference>
<protein>
    <submittedName>
        <fullName evidence="2">TfuA-like protein</fullName>
    </submittedName>
</protein>
<evidence type="ECO:0000313" key="2">
    <source>
        <dbReference type="EMBL" id="KZX14026.1"/>
    </source>
</evidence>
<dbReference type="RefSeq" id="WP_067090112.1">
    <property type="nucleotide sequence ID" value="NZ_LWMV01000125.1"/>
</dbReference>
<dbReference type="Pfam" id="PF07812">
    <property type="entry name" value="TfuA"/>
    <property type="match status" value="1"/>
</dbReference>
<feature type="domain" description="TfuA-like core" evidence="1">
    <location>
        <begin position="51"/>
        <end position="167"/>
    </location>
</feature>
<dbReference type="NCBIfam" id="NF033432">
    <property type="entry name" value="ThioGly_TfuA_rel"/>
    <property type="match status" value="1"/>
</dbReference>
<keyword evidence="3" id="KW-1185">Reference proteome</keyword>
<dbReference type="OrthoDB" id="61834at2157"/>
<proteinExistence type="predicted"/>
<name>A0A166C1A0_9EURY</name>
<sequence length="213" mass="24101">MKNKKIIIFTGPSITKNEASKILDADYRGPVKRNDIKQVNSENPDIIGIIDGVFHQNPAVGHKEIMAALNKGIMVVGSSSMGALRAAELDSFGMIGIGYVYEKYRDGEIESDDDVVLTFTEDDYIHCSEALITIEYSFKEAKENGIINEKEYNTLYSTAKSLFYPKRNYPLILHKAKLNEKTKINLEKFIDQTVDIKKQDAIKLLEYIKNINL</sequence>
<dbReference type="PATRIC" id="fig|49547.3.peg.678"/>
<comment type="caution">
    <text evidence="2">The sequence shown here is derived from an EMBL/GenBank/DDBJ whole genome shotgun (WGS) entry which is preliminary data.</text>
</comment>
<dbReference type="InterPro" id="IPR012924">
    <property type="entry name" value="TfuA_core"/>
</dbReference>
<accession>A0A166C1A0</accession>
<dbReference type="EMBL" id="LWMV01000125">
    <property type="protein sequence ID" value="KZX14026.1"/>
    <property type="molecule type" value="Genomic_DNA"/>
</dbReference>
<organism evidence="2 3">
    <name type="scientific">Methanobrevibacter curvatus</name>
    <dbReference type="NCBI Taxonomy" id="49547"/>
    <lineage>
        <taxon>Archaea</taxon>
        <taxon>Methanobacteriati</taxon>
        <taxon>Methanobacteriota</taxon>
        <taxon>Methanomada group</taxon>
        <taxon>Methanobacteria</taxon>
        <taxon>Methanobacteriales</taxon>
        <taxon>Methanobacteriaceae</taxon>
        <taxon>Methanobrevibacter</taxon>
    </lineage>
</organism>
<dbReference type="STRING" id="49547.MBCUR_06440"/>
<dbReference type="AlphaFoldDB" id="A0A166C1A0"/>
<gene>
    <name evidence="2" type="ORF">MBCUR_06440</name>
</gene>
<evidence type="ECO:0000313" key="3">
    <source>
        <dbReference type="Proteomes" id="UP000077245"/>
    </source>
</evidence>
<reference evidence="2 3" key="1">
    <citation type="submission" date="2016-04" db="EMBL/GenBank/DDBJ databases">
        <title>Genome sequence of Methanobrevibacter curvatus DSM 11111.</title>
        <authorList>
            <person name="Poehlein A."/>
            <person name="Seedorf H."/>
            <person name="Daniel R."/>
        </authorList>
    </citation>
    <scope>NUCLEOTIDE SEQUENCE [LARGE SCALE GENOMIC DNA]</scope>
    <source>
        <strain evidence="2 3">DSM 11111</strain>
    </source>
</reference>
<evidence type="ECO:0000259" key="1">
    <source>
        <dbReference type="Pfam" id="PF07812"/>
    </source>
</evidence>